<dbReference type="Pfam" id="PF09438">
    <property type="entry name" value="DUF2017"/>
    <property type="match status" value="1"/>
</dbReference>
<gene>
    <name evidence="1" type="ORF">GCM10010921_10250</name>
</gene>
<evidence type="ECO:0000313" key="1">
    <source>
        <dbReference type="EMBL" id="GGH39173.1"/>
    </source>
</evidence>
<evidence type="ECO:0000313" key="2">
    <source>
        <dbReference type="Proteomes" id="UP000657592"/>
    </source>
</evidence>
<keyword evidence="2" id="KW-1185">Reference proteome</keyword>
<organism evidence="1 2">
    <name type="scientific">Microbacterium album</name>
    <dbReference type="NCBI Taxonomy" id="2053191"/>
    <lineage>
        <taxon>Bacteria</taxon>
        <taxon>Bacillati</taxon>
        <taxon>Actinomycetota</taxon>
        <taxon>Actinomycetes</taxon>
        <taxon>Micrococcales</taxon>
        <taxon>Microbacteriaceae</taxon>
        <taxon>Microbacterium</taxon>
    </lineage>
</organism>
<dbReference type="RefSeq" id="WP_229663084.1">
    <property type="nucleotide sequence ID" value="NZ_BMJY01000003.1"/>
</dbReference>
<dbReference type="EMBL" id="BMJY01000003">
    <property type="protein sequence ID" value="GGH39173.1"/>
    <property type="molecule type" value="Genomic_DNA"/>
</dbReference>
<reference evidence="1" key="2">
    <citation type="submission" date="2020-09" db="EMBL/GenBank/DDBJ databases">
        <authorList>
            <person name="Sun Q."/>
            <person name="Zhou Y."/>
        </authorList>
    </citation>
    <scope>NUCLEOTIDE SEQUENCE</scope>
    <source>
        <strain evidence="1">CGMCC 1.15794</strain>
    </source>
</reference>
<name>A0A917IFQ1_9MICO</name>
<sequence length="160" mass="18109">MTEQIVLLTLTRIEVTHLADLVRQFADIVDSTPSAPDPAVERLTPDAYPEDPETSREFRAVTRSDLLRRRAHDARVVLDDLARVERTEDQLAPVDVSLEGESIESWLRTLTSLRLVIATRLGITDEDHPHDPEDPRYGVYDWLGYRLEGLIQAADAHDDA</sequence>
<dbReference type="Proteomes" id="UP000657592">
    <property type="component" value="Unassembled WGS sequence"/>
</dbReference>
<reference evidence="1" key="1">
    <citation type="journal article" date="2014" name="Int. J. Syst. Evol. Microbiol.">
        <title>Complete genome sequence of Corynebacterium casei LMG S-19264T (=DSM 44701T), isolated from a smear-ripened cheese.</title>
        <authorList>
            <consortium name="US DOE Joint Genome Institute (JGI-PGF)"/>
            <person name="Walter F."/>
            <person name="Albersmeier A."/>
            <person name="Kalinowski J."/>
            <person name="Ruckert C."/>
        </authorList>
    </citation>
    <scope>NUCLEOTIDE SEQUENCE</scope>
    <source>
        <strain evidence="1">CGMCC 1.15794</strain>
    </source>
</reference>
<comment type="caution">
    <text evidence="1">The sequence shown here is derived from an EMBL/GenBank/DDBJ whole genome shotgun (WGS) entry which is preliminary data.</text>
</comment>
<evidence type="ECO:0008006" key="3">
    <source>
        <dbReference type="Google" id="ProtNLM"/>
    </source>
</evidence>
<protein>
    <recommendedName>
        <fullName evidence="3">DUF2017 domain-containing protein</fullName>
    </recommendedName>
</protein>
<dbReference type="InterPro" id="IPR018561">
    <property type="entry name" value="AosR"/>
</dbReference>
<proteinExistence type="predicted"/>
<accession>A0A917IFQ1</accession>
<dbReference type="AlphaFoldDB" id="A0A917IFQ1"/>